<accession>A0ABY8U1H3</accession>
<feature type="region of interest" description="Disordered" evidence="1">
    <location>
        <begin position="84"/>
        <end position="110"/>
    </location>
</feature>
<feature type="compositionally biased region" description="Low complexity" evidence="1">
    <location>
        <begin position="84"/>
        <end position="95"/>
    </location>
</feature>
<name>A0ABY8U1H3_TETOB</name>
<evidence type="ECO:0000313" key="3">
    <source>
        <dbReference type="Proteomes" id="UP001244341"/>
    </source>
</evidence>
<dbReference type="Proteomes" id="UP001244341">
    <property type="component" value="Chromosome 6b"/>
</dbReference>
<reference evidence="2 3" key="1">
    <citation type="submission" date="2023-05" db="EMBL/GenBank/DDBJ databases">
        <title>A 100% complete, gapless, phased diploid assembly of the Scenedesmus obliquus UTEX 3031 genome.</title>
        <authorList>
            <person name="Biondi T.C."/>
            <person name="Hanschen E.R."/>
            <person name="Kwon T."/>
            <person name="Eng W."/>
            <person name="Kruse C.P.S."/>
            <person name="Koehler S.I."/>
            <person name="Kunde Y."/>
            <person name="Gleasner C.D."/>
            <person name="You Mak K.T."/>
            <person name="Polle J."/>
            <person name="Hovde B.T."/>
            <person name="Starkenburg S.R."/>
        </authorList>
    </citation>
    <scope>NUCLEOTIDE SEQUENCE [LARGE SCALE GENOMIC DNA]</scope>
    <source>
        <strain evidence="2 3">DOE0152z</strain>
    </source>
</reference>
<evidence type="ECO:0000313" key="2">
    <source>
        <dbReference type="EMBL" id="WIA15294.1"/>
    </source>
</evidence>
<sequence length="110" mass="9792">MEGGESASADNGAGVASKAKNAGALTGAAAGAVGLGAVTGGLGAAAGAAAGALLGTAVGQITAAEATSEAGRVEAVVLPAPGDDAAAAGGDAQAANVQIPGLPGVQETRE</sequence>
<evidence type="ECO:0000256" key="1">
    <source>
        <dbReference type="SAM" id="MobiDB-lite"/>
    </source>
</evidence>
<proteinExistence type="predicted"/>
<gene>
    <name evidence="2" type="ORF">OEZ85_001963</name>
</gene>
<dbReference type="EMBL" id="CP126213">
    <property type="protein sequence ID" value="WIA15294.1"/>
    <property type="molecule type" value="Genomic_DNA"/>
</dbReference>
<evidence type="ECO:0008006" key="4">
    <source>
        <dbReference type="Google" id="ProtNLM"/>
    </source>
</evidence>
<protein>
    <recommendedName>
        <fullName evidence="4">Glycine zipper domain-containing protein</fullName>
    </recommendedName>
</protein>
<organism evidence="2 3">
    <name type="scientific">Tetradesmus obliquus</name>
    <name type="common">Green alga</name>
    <name type="synonym">Acutodesmus obliquus</name>
    <dbReference type="NCBI Taxonomy" id="3088"/>
    <lineage>
        <taxon>Eukaryota</taxon>
        <taxon>Viridiplantae</taxon>
        <taxon>Chlorophyta</taxon>
        <taxon>core chlorophytes</taxon>
        <taxon>Chlorophyceae</taxon>
        <taxon>CS clade</taxon>
        <taxon>Sphaeropleales</taxon>
        <taxon>Scenedesmaceae</taxon>
        <taxon>Tetradesmus</taxon>
    </lineage>
</organism>
<keyword evidence="3" id="KW-1185">Reference proteome</keyword>